<keyword evidence="2" id="KW-1185">Reference proteome</keyword>
<organism evidence="1 2">
    <name type="scientific">Polychaeton citri CBS 116435</name>
    <dbReference type="NCBI Taxonomy" id="1314669"/>
    <lineage>
        <taxon>Eukaryota</taxon>
        <taxon>Fungi</taxon>
        <taxon>Dikarya</taxon>
        <taxon>Ascomycota</taxon>
        <taxon>Pezizomycotina</taxon>
        <taxon>Dothideomycetes</taxon>
        <taxon>Dothideomycetidae</taxon>
        <taxon>Capnodiales</taxon>
        <taxon>Capnodiaceae</taxon>
        <taxon>Polychaeton</taxon>
    </lineage>
</organism>
<evidence type="ECO:0000313" key="2">
    <source>
        <dbReference type="Proteomes" id="UP000799441"/>
    </source>
</evidence>
<reference evidence="1" key="1">
    <citation type="journal article" date="2020" name="Stud. Mycol.">
        <title>101 Dothideomycetes genomes: a test case for predicting lifestyles and emergence of pathogens.</title>
        <authorList>
            <person name="Haridas S."/>
            <person name="Albert R."/>
            <person name="Binder M."/>
            <person name="Bloem J."/>
            <person name="Labutti K."/>
            <person name="Salamov A."/>
            <person name="Andreopoulos B."/>
            <person name="Baker S."/>
            <person name="Barry K."/>
            <person name="Bills G."/>
            <person name="Bluhm B."/>
            <person name="Cannon C."/>
            <person name="Castanera R."/>
            <person name="Culley D."/>
            <person name="Daum C."/>
            <person name="Ezra D."/>
            <person name="Gonzalez J."/>
            <person name="Henrissat B."/>
            <person name="Kuo A."/>
            <person name="Liang C."/>
            <person name="Lipzen A."/>
            <person name="Lutzoni F."/>
            <person name="Magnuson J."/>
            <person name="Mondo S."/>
            <person name="Nolan M."/>
            <person name="Ohm R."/>
            <person name="Pangilinan J."/>
            <person name="Park H.-J."/>
            <person name="Ramirez L."/>
            <person name="Alfaro M."/>
            <person name="Sun H."/>
            <person name="Tritt A."/>
            <person name="Yoshinaga Y."/>
            <person name="Zwiers L.-H."/>
            <person name="Turgeon B."/>
            <person name="Goodwin S."/>
            <person name="Spatafora J."/>
            <person name="Crous P."/>
            <person name="Grigoriev I."/>
        </authorList>
    </citation>
    <scope>NUCLEOTIDE SEQUENCE</scope>
    <source>
        <strain evidence="1">CBS 116435</strain>
    </source>
</reference>
<dbReference type="Proteomes" id="UP000799441">
    <property type="component" value="Unassembled WGS sequence"/>
</dbReference>
<protein>
    <submittedName>
        <fullName evidence="1">Uncharacterized protein</fullName>
    </submittedName>
</protein>
<gene>
    <name evidence="1" type="ORF">K431DRAFT_121488</name>
</gene>
<evidence type="ECO:0000313" key="1">
    <source>
        <dbReference type="EMBL" id="KAF2719157.1"/>
    </source>
</evidence>
<proteinExistence type="predicted"/>
<comment type="caution">
    <text evidence="1">The sequence shown here is derived from an EMBL/GenBank/DDBJ whole genome shotgun (WGS) entry which is preliminary data.</text>
</comment>
<accession>A0A9P4UKL0</accession>
<name>A0A9P4UKL0_9PEZI</name>
<dbReference type="EMBL" id="MU003815">
    <property type="protein sequence ID" value="KAF2719157.1"/>
    <property type="molecule type" value="Genomic_DNA"/>
</dbReference>
<sequence>MPCRLLPYLPIAVCQVVVVVTRARYLGIATIFGKRGFQSVNASLLRRECSGRSPSKFLGPSPRTAIQVLVCMTSPQVGLVLSSCSSRCARATLFVLSVPRVFLSLSPWDSILSRRAP</sequence>
<dbReference type="AlphaFoldDB" id="A0A9P4UKL0"/>